<sequence>MELIFRIFEALLYSFVMTLLAWLLIYPICYIQLQSSSKKNKVRLFPASVAGVILFLSIAPKRVTILSVEERKQLKKNIKK</sequence>
<dbReference type="AlphaFoldDB" id="A0A387BD16"/>
<dbReference type="RefSeq" id="WP_038804257.1">
    <property type="nucleotide sequence ID" value="NZ_CP032621.1"/>
</dbReference>
<dbReference type="Proteomes" id="UP000275328">
    <property type="component" value="Chromosome"/>
</dbReference>
<dbReference type="EMBL" id="CP032621">
    <property type="protein sequence ID" value="AYF96490.1"/>
    <property type="molecule type" value="Genomic_DNA"/>
</dbReference>
<keyword evidence="3" id="KW-1185">Reference proteome</keyword>
<dbReference type="KEGG" id="sgw:D7D53_08620"/>
<name>A0A387BD16_9STRE</name>
<evidence type="ECO:0000313" key="3">
    <source>
        <dbReference type="Proteomes" id="UP000275328"/>
    </source>
</evidence>
<keyword evidence="1" id="KW-1133">Transmembrane helix</keyword>
<evidence type="ECO:0000256" key="1">
    <source>
        <dbReference type="SAM" id="Phobius"/>
    </source>
</evidence>
<feature type="transmembrane region" description="Helical" evidence="1">
    <location>
        <begin position="12"/>
        <end position="30"/>
    </location>
</feature>
<evidence type="ECO:0000313" key="2">
    <source>
        <dbReference type="EMBL" id="AYF96490.1"/>
    </source>
</evidence>
<keyword evidence="1" id="KW-0812">Transmembrane</keyword>
<proteinExistence type="predicted"/>
<keyword evidence="1" id="KW-0472">Membrane</keyword>
<gene>
    <name evidence="2" type="ORF">D7D53_08620</name>
</gene>
<reference evidence="2 3" key="1">
    <citation type="submission" date="2018-09" db="EMBL/GenBank/DDBJ databases">
        <title>Complete genome sequence of Streptococcus sp. KCOM 1679 (=ChDC B345).</title>
        <authorList>
            <person name="Kook J.-K."/>
            <person name="Park S.-N."/>
            <person name="Lim Y.K."/>
        </authorList>
    </citation>
    <scope>NUCLEOTIDE SEQUENCE [LARGE SCALE GENOMIC DNA]</scope>
    <source>
        <strain evidence="2 3">ChDC B345</strain>
    </source>
</reference>
<organism evidence="2 3">
    <name type="scientific">Streptococcus gwangjuensis</name>
    <dbReference type="NCBI Taxonomy" id="1433513"/>
    <lineage>
        <taxon>Bacteria</taxon>
        <taxon>Bacillati</taxon>
        <taxon>Bacillota</taxon>
        <taxon>Bacilli</taxon>
        <taxon>Lactobacillales</taxon>
        <taxon>Streptococcaceae</taxon>
        <taxon>Streptococcus</taxon>
        <taxon>Streptococcus mitis group</taxon>
    </lineage>
</organism>
<accession>A0A387BD16</accession>
<feature type="transmembrane region" description="Helical" evidence="1">
    <location>
        <begin position="42"/>
        <end position="59"/>
    </location>
</feature>
<protein>
    <submittedName>
        <fullName evidence="2">Uncharacterized protein</fullName>
    </submittedName>
</protein>